<accession>A0ABW1C4P2</accession>
<gene>
    <name evidence="1" type="ORF">ACFPUY_32420</name>
</gene>
<keyword evidence="2" id="KW-1185">Reference proteome</keyword>
<dbReference type="SUPFAM" id="SSF51430">
    <property type="entry name" value="NAD(P)-linked oxidoreductase"/>
    <property type="match status" value="1"/>
</dbReference>
<sequence length="71" mass="7482">MAELRAEGLIRHLGVSDVDAAQFAEAQAIAPVAAAQNRHTGDTALGRLSLVGWGFSGEMIVCPEKLRGGHR</sequence>
<proteinExistence type="predicted"/>
<organism evidence="1 2">
    <name type="scientific">Nonomuraea harbinensis</name>
    <dbReference type="NCBI Taxonomy" id="1286938"/>
    <lineage>
        <taxon>Bacteria</taxon>
        <taxon>Bacillati</taxon>
        <taxon>Actinomycetota</taxon>
        <taxon>Actinomycetes</taxon>
        <taxon>Streptosporangiales</taxon>
        <taxon>Streptosporangiaceae</taxon>
        <taxon>Nonomuraea</taxon>
    </lineage>
</organism>
<dbReference type="EMBL" id="JBHSNW010000021">
    <property type="protein sequence ID" value="MFC5819828.1"/>
    <property type="molecule type" value="Genomic_DNA"/>
</dbReference>
<dbReference type="Gene3D" id="3.20.20.100">
    <property type="entry name" value="NADP-dependent oxidoreductase domain"/>
    <property type="match status" value="1"/>
</dbReference>
<name>A0ABW1C4P2_9ACTN</name>
<reference evidence="2" key="1">
    <citation type="journal article" date="2019" name="Int. J. Syst. Evol. Microbiol.">
        <title>The Global Catalogue of Microorganisms (GCM) 10K type strain sequencing project: providing services to taxonomists for standard genome sequencing and annotation.</title>
        <authorList>
            <consortium name="The Broad Institute Genomics Platform"/>
            <consortium name="The Broad Institute Genome Sequencing Center for Infectious Disease"/>
            <person name="Wu L."/>
            <person name="Ma J."/>
        </authorList>
    </citation>
    <scope>NUCLEOTIDE SEQUENCE [LARGE SCALE GENOMIC DNA]</scope>
    <source>
        <strain evidence="2">CGMCC 4.7106</strain>
    </source>
</reference>
<dbReference type="Proteomes" id="UP001596096">
    <property type="component" value="Unassembled WGS sequence"/>
</dbReference>
<comment type="caution">
    <text evidence="1">The sequence shown here is derived from an EMBL/GenBank/DDBJ whole genome shotgun (WGS) entry which is preliminary data.</text>
</comment>
<dbReference type="RefSeq" id="WP_246640007.1">
    <property type="nucleotide sequence ID" value="NZ_JAHKRN010000015.1"/>
</dbReference>
<evidence type="ECO:0000313" key="2">
    <source>
        <dbReference type="Proteomes" id="UP001596096"/>
    </source>
</evidence>
<protein>
    <submittedName>
        <fullName evidence="1">Uncharacterized protein</fullName>
    </submittedName>
</protein>
<evidence type="ECO:0000313" key="1">
    <source>
        <dbReference type="EMBL" id="MFC5819828.1"/>
    </source>
</evidence>
<dbReference type="InterPro" id="IPR036812">
    <property type="entry name" value="NAD(P)_OxRdtase_dom_sf"/>
</dbReference>